<dbReference type="AlphaFoldDB" id="A0A7V4TH47"/>
<evidence type="ECO:0000256" key="2">
    <source>
        <dbReference type="SAM" id="Phobius"/>
    </source>
</evidence>
<dbReference type="InterPro" id="IPR010898">
    <property type="entry name" value="Hpre_diP_synth_I"/>
</dbReference>
<comment type="caution">
    <text evidence="3">The sequence shown here is derived from an EMBL/GenBank/DDBJ whole genome shotgun (WGS) entry which is preliminary data.</text>
</comment>
<feature type="transmembrane region" description="Helical" evidence="2">
    <location>
        <begin position="21"/>
        <end position="40"/>
    </location>
</feature>
<evidence type="ECO:0000256" key="1">
    <source>
        <dbReference type="SAM" id="MobiDB-lite"/>
    </source>
</evidence>
<dbReference type="EMBL" id="DTIY01000027">
    <property type="protein sequence ID" value="HGY38984.1"/>
    <property type="molecule type" value="Genomic_DNA"/>
</dbReference>
<reference evidence="3" key="1">
    <citation type="journal article" date="2020" name="mSystems">
        <title>Genome- and Community-Level Interaction Insights into Carbon Utilization and Element Cycling Functions of Hydrothermarchaeota in Hydrothermal Sediment.</title>
        <authorList>
            <person name="Zhou Z."/>
            <person name="Liu Y."/>
            <person name="Xu W."/>
            <person name="Pan J."/>
            <person name="Luo Z.H."/>
            <person name="Li M."/>
        </authorList>
    </citation>
    <scope>NUCLEOTIDE SEQUENCE [LARGE SCALE GENOMIC DNA]</scope>
    <source>
        <strain evidence="3">SpSt-82</strain>
    </source>
</reference>
<keyword evidence="2" id="KW-0472">Membrane</keyword>
<organism evidence="3">
    <name type="scientific">Candidatus Caldatribacterium saccharofermentans</name>
    <dbReference type="NCBI Taxonomy" id="1454753"/>
    <lineage>
        <taxon>Bacteria</taxon>
        <taxon>Pseudomonadati</taxon>
        <taxon>Atribacterota</taxon>
        <taxon>Atribacteria</taxon>
        <taxon>Atribacterales</taxon>
        <taxon>Candidatus Caldatribacteriaceae</taxon>
        <taxon>Candidatus Caldatribacterium</taxon>
    </lineage>
</organism>
<accession>A0A7V4TH47</accession>
<dbReference type="Pfam" id="PF07456">
    <property type="entry name" value="Hpre_diP_synt_I"/>
    <property type="match status" value="1"/>
</dbReference>
<protein>
    <submittedName>
        <fullName evidence="3">Gx transporter family protein</fullName>
    </submittedName>
</protein>
<dbReference type="Gene3D" id="1.10.1760.20">
    <property type="match status" value="1"/>
</dbReference>
<feature type="transmembrane region" description="Helical" evidence="2">
    <location>
        <begin position="121"/>
        <end position="144"/>
    </location>
</feature>
<keyword evidence="2" id="KW-1133">Transmembrane helix</keyword>
<name>A0A7V4TH47_9BACT</name>
<evidence type="ECO:0000313" key="3">
    <source>
        <dbReference type="EMBL" id="HGY38984.1"/>
    </source>
</evidence>
<sequence>MRKRSSCGTLRDRRSLDIRRTVSLGTVGFLAGLGVVLHVIEGCLPPPVPLPGIKVGLANVVTLVALFLFGGREVLYVVLVRIVLGNLFSGTLLGIAFFLSLGGGLTSLGIMSVLRRRNASLLWTSLLGAVFHNLGQWVVASLYVQSRALLFYLPVLLFWAVPAGFGVGYLGTLLVRSEALRRKTGSGPISPREGLGIDGLARH</sequence>
<feature type="region of interest" description="Disordered" evidence="1">
    <location>
        <begin position="183"/>
        <end position="203"/>
    </location>
</feature>
<feature type="transmembrane region" description="Helical" evidence="2">
    <location>
        <begin position="150"/>
        <end position="175"/>
    </location>
</feature>
<proteinExistence type="predicted"/>
<gene>
    <name evidence="3" type="ORF">ENW11_04155</name>
</gene>
<feature type="transmembrane region" description="Helical" evidence="2">
    <location>
        <begin position="95"/>
        <end position="114"/>
    </location>
</feature>
<keyword evidence="2" id="KW-0812">Transmembrane</keyword>
<feature type="transmembrane region" description="Helical" evidence="2">
    <location>
        <begin position="52"/>
        <end position="69"/>
    </location>
</feature>